<protein>
    <submittedName>
        <fullName evidence="1">Uncharacterized protein</fullName>
    </submittedName>
</protein>
<evidence type="ECO:0000313" key="1">
    <source>
        <dbReference type="EMBL" id="CAL1606453.1"/>
    </source>
</evidence>
<keyword evidence="2" id="KW-1185">Reference proteome</keyword>
<name>A0AAV2LZG8_KNICA</name>
<organism evidence="1 2">
    <name type="scientific">Knipowitschia caucasica</name>
    <name type="common">Caucasian dwarf goby</name>
    <name type="synonym">Pomatoschistus caucasicus</name>
    <dbReference type="NCBI Taxonomy" id="637954"/>
    <lineage>
        <taxon>Eukaryota</taxon>
        <taxon>Metazoa</taxon>
        <taxon>Chordata</taxon>
        <taxon>Craniata</taxon>
        <taxon>Vertebrata</taxon>
        <taxon>Euteleostomi</taxon>
        <taxon>Actinopterygii</taxon>
        <taxon>Neopterygii</taxon>
        <taxon>Teleostei</taxon>
        <taxon>Neoteleostei</taxon>
        <taxon>Acanthomorphata</taxon>
        <taxon>Gobiaria</taxon>
        <taxon>Gobiiformes</taxon>
        <taxon>Gobioidei</taxon>
        <taxon>Gobiidae</taxon>
        <taxon>Gobiinae</taxon>
        <taxon>Knipowitschia</taxon>
    </lineage>
</organism>
<evidence type="ECO:0000313" key="2">
    <source>
        <dbReference type="Proteomes" id="UP001497482"/>
    </source>
</evidence>
<reference evidence="1 2" key="1">
    <citation type="submission" date="2024-04" db="EMBL/GenBank/DDBJ databases">
        <authorList>
            <person name="Waldvogel A.-M."/>
            <person name="Schoenle A."/>
        </authorList>
    </citation>
    <scope>NUCLEOTIDE SEQUENCE [LARGE SCALE GENOMIC DNA]</scope>
</reference>
<gene>
    <name evidence="1" type="ORF">KC01_LOCUS33630</name>
</gene>
<dbReference type="Proteomes" id="UP001497482">
    <property type="component" value="Chromosome 5"/>
</dbReference>
<dbReference type="EMBL" id="OZ035827">
    <property type="protein sequence ID" value="CAL1606453.1"/>
    <property type="molecule type" value="Genomic_DNA"/>
</dbReference>
<accession>A0AAV2LZG8</accession>
<proteinExistence type="predicted"/>
<sequence length="122" mass="12808">MVGGGRHATFALVACAREWGGGFSVDPTDYRTNDRGDNWLGVWAKGGGGGVGTVAQKGGVDMWGVWLPLLGIRGLFEWGGLGGGKVVCLGYSTKSSSGGFLECRGWWFGLWGVASPRDPDVQ</sequence>
<dbReference type="AlphaFoldDB" id="A0AAV2LZG8"/>